<dbReference type="InterPro" id="IPR008927">
    <property type="entry name" value="6-PGluconate_DH-like_C_sf"/>
</dbReference>
<dbReference type="EMBL" id="BAAAJK010000001">
    <property type="protein sequence ID" value="GAA1380042.1"/>
    <property type="molecule type" value="Genomic_DNA"/>
</dbReference>
<evidence type="ECO:0000259" key="1">
    <source>
        <dbReference type="Pfam" id="PF03807"/>
    </source>
</evidence>
<evidence type="ECO:0000313" key="4">
    <source>
        <dbReference type="Proteomes" id="UP001501414"/>
    </source>
</evidence>
<dbReference type="InterPro" id="IPR028939">
    <property type="entry name" value="P5C_Rdtase_cat_N"/>
</dbReference>
<gene>
    <name evidence="3" type="ORF">GCM10009613_03720</name>
</gene>
<dbReference type="InterPro" id="IPR015814">
    <property type="entry name" value="Pgluconate_DH_NAD-bd_C"/>
</dbReference>
<name>A0ABN1XFW2_9PSEU</name>
<dbReference type="InterPro" id="IPR036291">
    <property type="entry name" value="NAD(P)-bd_dom_sf"/>
</dbReference>
<comment type="caution">
    <text evidence="3">The sequence shown here is derived from an EMBL/GenBank/DDBJ whole genome shotgun (WGS) entry which is preliminary data.</text>
</comment>
<accession>A0ABN1XFW2</accession>
<dbReference type="Pfam" id="PF09130">
    <property type="entry name" value="DUF1932"/>
    <property type="match status" value="1"/>
</dbReference>
<dbReference type="Pfam" id="PF03807">
    <property type="entry name" value="F420_oxidored"/>
    <property type="match status" value="1"/>
</dbReference>
<sequence>MPVRAAMRHRRVVRGIMIPMPTSLPPRPVIGILHPGAMGAAIGSALKARAGAVIWADAGRSHATAKRAELADLVAVPDVAELAARSDVIVSICPPHAAREVAEQVAAGLAGRTDRPVYLEANAIAPDTVRAIAQLLGERAVVCDGAVIGPPAWQRGTTVLWLSGPGADALAGLFDGSPFDVRTLDGLGAASGLKACFALQSKALPTLWLAMAEAAARFGVTDALHDELARGGIEHDGALADVRAKAAAKGWRWAGEMDEAAAAFAAVDVPDGFSRAAAELYRRAADRP</sequence>
<dbReference type="InterPro" id="IPR013328">
    <property type="entry name" value="6PGD_dom2"/>
</dbReference>
<evidence type="ECO:0000259" key="2">
    <source>
        <dbReference type="Pfam" id="PF09130"/>
    </source>
</evidence>
<dbReference type="Proteomes" id="UP001501414">
    <property type="component" value="Unassembled WGS sequence"/>
</dbReference>
<protein>
    <submittedName>
        <fullName evidence="3">NAD(P)-dependent oxidoreductase</fullName>
    </submittedName>
</protein>
<feature type="domain" description="Phosphogluconate dehydrogenase NAD-binding putative C-terminal" evidence="2">
    <location>
        <begin position="215"/>
        <end position="283"/>
    </location>
</feature>
<dbReference type="Gene3D" id="3.40.50.720">
    <property type="entry name" value="NAD(P)-binding Rossmann-like Domain"/>
    <property type="match status" value="1"/>
</dbReference>
<proteinExistence type="predicted"/>
<evidence type="ECO:0000313" key="3">
    <source>
        <dbReference type="EMBL" id="GAA1380042.1"/>
    </source>
</evidence>
<dbReference type="SUPFAM" id="SSF51735">
    <property type="entry name" value="NAD(P)-binding Rossmann-fold domains"/>
    <property type="match status" value="1"/>
</dbReference>
<feature type="domain" description="Pyrroline-5-carboxylate reductase catalytic N-terminal" evidence="1">
    <location>
        <begin position="30"/>
        <end position="109"/>
    </location>
</feature>
<keyword evidence="4" id="KW-1185">Reference proteome</keyword>
<dbReference type="SUPFAM" id="SSF48179">
    <property type="entry name" value="6-phosphogluconate dehydrogenase C-terminal domain-like"/>
    <property type="match status" value="1"/>
</dbReference>
<reference evidence="3 4" key="1">
    <citation type="journal article" date="2019" name="Int. J. Syst. Evol. Microbiol.">
        <title>The Global Catalogue of Microorganisms (GCM) 10K type strain sequencing project: providing services to taxonomists for standard genome sequencing and annotation.</title>
        <authorList>
            <consortium name="The Broad Institute Genomics Platform"/>
            <consortium name="The Broad Institute Genome Sequencing Center for Infectious Disease"/>
            <person name="Wu L."/>
            <person name="Ma J."/>
        </authorList>
    </citation>
    <scope>NUCLEOTIDE SEQUENCE [LARGE SCALE GENOMIC DNA]</scope>
    <source>
        <strain evidence="3 4">JCM 11896</strain>
    </source>
</reference>
<dbReference type="Gene3D" id="1.10.1040.10">
    <property type="entry name" value="N-(1-d-carboxylethyl)-l-norvaline Dehydrogenase, domain 2"/>
    <property type="match status" value="1"/>
</dbReference>
<organism evidence="3 4">
    <name type="scientific">Pseudonocardia kongjuensis</name>
    <dbReference type="NCBI Taxonomy" id="102227"/>
    <lineage>
        <taxon>Bacteria</taxon>
        <taxon>Bacillati</taxon>
        <taxon>Actinomycetota</taxon>
        <taxon>Actinomycetes</taxon>
        <taxon>Pseudonocardiales</taxon>
        <taxon>Pseudonocardiaceae</taxon>
        <taxon>Pseudonocardia</taxon>
    </lineage>
</organism>